<dbReference type="Proteomes" id="UP000677457">
    <property type="component" value="Unassembled WGS sequence"/>
</dbReference>
<dbReference type="AlphaFoldDB" id="A0A542XLB8"/>
<dbReference type="EMBL" id="VFOL01000001">
    <property type="protein sequence ID" value="TQL36645.1"/>
    <property type="molecule type" value="Genomic_DNA"/>
</dbReference>
<evidence type="ECO:0000313" key="2">
    <source>
        <dbReference type="EMBL" id="GIM87601.1"/>
    </source>
</evidence>
<reference evidence="2 5" key="2">
    <citation type="submission" date="2021-03" db="EMBL/GenBank/DDBJ databases">
        <title>Whole genome shotgun sequence of Salinispora arenicola NBRC 105043.</title>
        <authorList>
            <person name="Komaki H."/>
            <person name="Tamura T."/>
        </authorList>
    </citation>
    <scope>NUCLEOTIDE SEQUENCE [LARGE SCALE GENOMIC DNA]</scope>
    <source>
        <strain evidence="2 5">NBRC 105043</strain>
    </source>
</reference>
<proteinExistence type="predicted"/>
<keyword evidence="1" id="KW-1133">Transmembrane helix</keyword>
<sequence>MATTHTTTSAIALPARLVAGVAGGLAGGVAFGIMMQAWGMLPMVAMLVGSESVAVGWLVHLANAALFGAAFALLFGRWAITLPAALGIGLGYGLAWWVLGALLIMPAWLGMNDMILQLTTGAWRSLAGHLVFGLLLGLGYALAATRAGRASAHR</sequence>
<feature type="transmembrane region" description="Helical" evidence="1">
    <location>
        <begin position="54"/>
        <end position="75"/>
    </location>
</feature>
<keyword evidence="1" id="KW-0472">Membrane</keyword>
<evidence type="ECO:0000256" key="1">
    <source>
        <dbReference type="SAM" id="Phobius"/>
    </source>
</evidence>
<evidence type="ECO:0000313" key="4">
    <source>
        <dbReference type="Proteomes" id="UP000315983"/>
    </source>
</evidence>
<reference evidence="3 4" key="1">
    <citation type="submission" date="2019-06" db="EMBL/GenBank/DDBJ databases">
        <title>Sequencing the genomes of 1000 actinobacteria strains.</title>
        <authorList>
            <person name="Klenk H.-P."/>
        </authorList>
    </citation>
    <scope>NUCLEOTIDE SEQUENCE [LARGE SCALE GENOMIC DNA]</scope>
    <source>
        <strain evidence="3 4">DSM 44819</strain>
    </source>
</reference>
<dbReference type="RefSeq" id="WP_016813961.1">
    <property type="nucleotide sequence ID" value="NZ_BOQM01000044.1"/>
</dbReference>
<evidence type="ECO:0000313" key="5">
    <source>
        <dbReference type="Proteomes" id="UP000677457"/>
    </source>
</evidence>
<feature type="transmembrane region" description="Helical" evidence="1">
    <location>
        <begin position="82"/>
        <end position="109"/>
    </location>
</feature>
<feature type="transmembrane region" description="Helical" evidence="1">
    <location>
        <begin position="12"/>
        <end position="34"/>
    </location>
</feature>
<comment type="caution">
    <text evidence="3">The sequence shown here is derived from an EMBL/GenBank/DDBJ whole genome shotgun (WGS) entry which is preliminary data.</text>
</comment>
<feature type="transmembrane region" description="Helical" evidence="1">
    <location>
        <begin position="121"/>
        <end position="144"/>
    </location>
</feature>
<dbReference type="Proteomes" id="UP000315983">
    <property type="component" value="Unassembled WGS sequence"/>
</dbReference>
<organism evidence="3 4">
    <name type="scientific">Salinispora arenicola</name>
    <dbReference type="NCBI Taxonomy" id="168697"/>
    <lineage>
        <taxon>Bacteria</taxon>
        <taxon>Bacillati</taxon>
        <taxon>Actinomycetota</taxon>
        <taxon>Actinomycetes</taxon>
        <taxon>Micromonosporales</taxon>
        <taxon>Micromonosporaceae</taxon>
        <taxon>Salinispora</taxon>
    </lineage>
</organism>
<evidence type="ECO:0008006" key="6">
    <source>
        <dbReference type="Google" id="ProtNLM"/>
    </source>
</evidence>
<evidence type="ECO:0000313" key="3">
    <source>
        <dbReference type="EMBL" id="TQL36645.1"/>
    </source>
</evidence>
<keyword evidence="5" id="KW-1185">Reference proteome</keyword>
<protein>
    <recommendedName>
        <fullName evidence="6">DUF1440 domain-containing protein</fullName>
    </recommendedName>
</protein>
<name>A0A542XLB8_SALAC</name>
<gene>
    <name evidence="3" type="ORF">FB564_1749</name>
    <name evidence="2" type="ORF">Sar04_43370</name>
</gene>
<keyword evidence="1" id="KW-0812">Transmembrane</keyword>
<accession>A0A542XLB8</accession>
<dbReference type="EMBL" id="BOQM01000044">
    <property type="protein sequence ID" value="GIM87601.1"/>
    <property type="molecule type" value="Genomic_DNA"/>
</dbReference>
<dbReference type="GeneID" id="93771035"/>